<accession>A0ACC0AZG0</accession>
<proteinExistence type="predicted"/>
<comment type="caution">
    <text evidence="1">The sequence shown here is derived from an EMBL/GenBank/DDBJ whole genome shotgun (WGS) entry which is preliminary data.</text>
</comment>
<reference evidence="2" key="1">
    <citation type="journal article" date="2023" name="Nat. Plants">
        <title>Single-cell RNA sequencing provides a high-resolution roadmap for understanding the multicellular compartmentation of specialized metabolism.</title>
        <authorList>
            <person name="Sun S."/>
            <person name="Shen X."/>
            <person name="Li Y."/>
            <person name="Li Y."/>
            <person name="Wang S."/>
            <person name="Li R."/>
            <person name="Zhang H."/>
            <person name="Shen G."/>
            <person name="Guo B."/>
            <person name="Wei J."/>
            <person name="Xu J."/>
            <person name="St-Pierre B."/>
            <person name="Chen S."/>
            <person name="Sun C."/>
        </authorList>
    </citation>
    <scope>NUCLEOTIDE SEQUENCE [LARGE SCALE GENOMIC DNA]</scope>
</reference>
<evidence type="ECO:0000313" key="1">
    <source>
        <dbReference type="EMBL" id="KAI5665690.1"/>
    </source>
</evidence>
<dbReference type="Proteomes" id="UP001060085">
    <property type="component" value="Linkage Group LG04"/>
</dbReference>
<protein>
    <submittedName>
        <fullName evidence="1">Uncharacterized protein</fullName>
    </submittedName>
</protein>
<name>A0ACC0AZG0_CATRO</name>
<evidence type="ECO:0000313" key="2">
    <source>
        <dbReference type="Proteomes" id="UP001060085"/>
    </source>
</evidence>
<gene>
    <name evidence="1" type="ORF">M9H77_15543</name>
</gene>
<organism evidence="1 2">
    <name type="scientific">Catharanthus roseus</name>
    <name type="common">Madagascar periwinkle</name>
    <name type="synonym">Vinca rosea</name>
    <dbReference type="NCBI Taxonomy" id="4058"/>
    <lineage>
        <taxon>Eukaryota</taxon>
        <taxon>Viridiplantae</taxon>
        <taxon>Streptophyta</taxon>
        <taxon>Embryophyta</taxon>
        <taxon>Tracheophyta</taxon>
        <taxon>Spermatophyta</taxon>
        <taxon>Magnoliopsida</taxon>
        <taxon>eudicotyledons</taxon>
        <taxon>Gunneridae</taxon>
        <taxon>Pentapetalae</taxon>
        <taxon>asterids</taxon>
        <taxon>lamiids</taxon>
        <taxon>Gentianales</taxon>
        <taxon>Apocynaceae</taxon>
        <taxon>Rauvolfioideae</taxon>
        <taxon>Vinceae</taxon>
        <taxon>Catharanthinae</taxon>
        <taxon>Catharanthus</taxon>
    </lineage>
</organism>
<keyword evidence="2" id="KW-1185">Reference proteome</keyword>
<sequence>MKAFSSRVVALIKKSRLFISGQAHGHFYTTLSPQNPLTFSLSFILENFASILDRCLDVDYLKKVHACIVVNGLGNDCFLGSKLFNLYASFDLVTESRWVFNKVIDGNPSLWKSVFLGYSRAGHNDEVLRVYLERKRRRIGVDSSAITFCLKSCVELGNFEFGRIVHSDTFKFGLNGGCFVGSSLIGLYAKYDDIKVAAKVFDEITKKDIVVYTSMVTGYAQAGDNQAFKAFRVLRNMQKEELEPNRVTLVSLLQAASHLGALKEGKSIHAYAIRRGIGWSDEVFETSLMDMYMKSGPLDKAAFTFSKMSRKTIGSWNALIAGYLKSQQPLEALQVFHQMVQENQIPDLITLANGLLSCAYLEDLARGKCIHSHIIRNSVQLDLVATTALIDMYSKCNRLSLAKEVFDKMDRKDTGSFNVMIAGYLENGFACQVVEEFQKMIRTGLRPNVSTILNLLSALSNFKDTRQVKSVHGFALGHGFEANTEIANLLIHIYTNCCSISCARKVFDRTQSKDIVSWTSMITGYVIHGLVDEAVALFRLMQHGNISPDSICLVSLLQLAPLGYLCLTREIHCYAYRVSLHEDKSILNSLLTTYSKCGKLIMARNLFDHMAEHSLVAFNSMISAYGMHGNCVEALKLFEQMKEDMVLPDELTFRSLLSACSHSGFVDEGLSVFRSMKEEYHIVPSDEHYGCVVDLLSRAGHLEEAYELVKCVSSSGNASAIRALLAACRVHGNTNLGETIGSRLLELEPQSPGVYNLVSNLYAEQERWERVAACRGNAKARGLKSVTGYSVIDYG</sequence>
<dbReference type="EMBL" id="CM044704">
    <property type="protein sequence ID" value="KAI5665690.1"/>
    <property type="molecule type" value="Genomic_DNA"/>
</dbReference>